<dbReference type="NCBIfam" id="TIGR01256">
    <property type="entry name" value="modA"/>
    <property type="match status" value="1"/>
</dbReference>
<evidence type="ECO:0000256" key="4">
    <source>
        <dbReference type="SAM" id="SignalP"/>
    </source>
</evidence>
<name>A0ABV9HN57_9MICO</name>
<proteinExistence type="inferred from homology"/>
<dbReference type="PIRSF" id="PIRSF004846">
    <property type="entry name" value="ModA"/>
    <property type="match status" value="1"/>
</dbReference>
<dbReference type="PANTHER" id="PTHR30632">
    <property type="entry name" value="MOLYBDATE-BINDING PERIPLASMIC PROTEIN"/>
    <property type="match status" value="1"/>
</dbReference>
<evidence type="ECO:0000313" key="5">
    <source>
        <dbReference type="EMBL" id="MFC4631041.1"/>
    </source>
</evidence>
<comment type="similarity">
    <text evidence="1">Belongs to the bacterial solute-binding protein ModA family.</text>
</comment>
<evidence type="ECO:0000313" key="6">
    <source>
        <dbReference type="Proteomes" id="UP001596011"/>
    </source>
</evidence>
<dbReference type="Proteomes" id="UP001596011">
    <property type="component" value="Unassembled WGS sequence"/>
</dbReference>
<dbReference type="Pfam" id="PF13531">
    <property type="entry name" value="SBP_bac_11"/>
    <property type="match status" value="1"/>
</dbReference>
<keyword evidence="2" id="KW-0479">Metal-binding</keyword>
<keyword evidence="3 4" id="KW-0732">Signal</keyword>
<comment type="caution">
    <text evidence="5">The sequence shown here is derived from an EMBL/GenBank/DDBJ whole genome shotgun (WGS) entry which is preliminary data.</text>
</comment>
<reference evidence="6" key="1">
    <citation type="journal article" date="2019" name="Int. J. Syst. Evol. Microbiol.">
        <title>The Global Catalogue of Microorganisms (GCM) 10K type strain sequencing project: providing services to taxonomists for standard genome sequencing and annotation.</title>
        <authorList>
            <consortium name="The Broad Institute Genomics Platform"/>
            <consortium name="The Broad Institute Genome Sequencing Center for Infectious Disease"/>
            <person name="Wu L."/>
            <person name="Ma J."/>
        </authorList>
    </citation>
    <scope>NUCLEOTIDE SEQUENCE [LARGE SCALE GENOMIC DNA]</scope>
    <source>
        <strain evidence="6">CCUG 42722</strain>
    </source>
</reference>
<dbReference type="InterPro" id="IPR050682">
    <property type="entry name" value="ModA/WtpA"/>
</dbReference>
<protein>
    <submittedName>
        <fullName evidence="5">Molybdate ABC transporter substrate-binding protein</fullName>
    </submittedName>
</protein>
<dbReference type="InterPro" id="IPR005950">
    <property type="entry name" value="ModA"/>
</dbReference>
<feature type="signal peptide" evidence="4">
    <location>
        <begin position="1"/>
        <end position="35"/>
    </location>
</feature>
<keyword evidence="6" id="KW-1185">Reference proteome</keyword>
<evidence type="ECO:0000256" key="2">
    <source>
        <dbReference type="ARBA" id="ARBA00022723"/>
    </source>
</evidence>
<sequence length="274" mass="27794">MKFRTAFRMSSCTPRRRLTAGTLTMGLLAAGTLSACSGSPRADGGYDALSDRTLTVYAAASLTSTFEQIAADFEAAHDGVTVELSFAGSSDLVAQIQQGAPADVFASADTANMDKLAADDLLAGTPADFAANTLMIAVPPGNPAGVASLADLAADDLNLVVCAPEAPCGAATGRVEQAGGVAFSPVSEEQSVTDVLNKVITGEADAGLVYVTDVRAAGDQVEGIEFPESDDVVNVYPVSALEGSAQPELAEKFVEAVLSPDGQQVLSDAGFAAP</sequence>
<dbReference type="PANTHER" id="PTHR30632:SF0">
    <property type="entry name" value="SULFATE-BINDING PROTEIN"/>
    <property type="match status" value="1"/>
</dbReference>
<dbReference type="SUPFAM" id="SSF53850">
    <property type="entry name" value="Periplasmic binding protein-like II"/>
    <property type="match status" value="1"/>
</dbReference>
<dbReference type="EMBL" id="JBHSFI010000008">
    <property type="protein sequence ID" value="MFC4631041.1"/>
    <property type="molecule type" value="Genomic_DNA"/>
</dbReference>
<evidence type="ECO:0000256" key="1">
    <source>
        <dbReference type="ARBA" id="ARBA00009175"/>
    </source>
</evidence>
<accession>A0ABV9HN57</accession>
<organism evidence="5 6">
    <name type="scientific">Promicromonospora alba</name>
    <dbReference type="NCBI Taxonomy" id="1616110"/>
    <lineage>
        <taxon>Bacteria</taxon>
        <taxon>Bacillati</taxon>
        <taxon>Actinomycetota</taxon>
        <taxon>Actinomycetes</taxon>
        <taxon>Micrococcales</taxon>
        <taxon>Promicromonosporaceae</taxon>
        <taxon>Promicromonospora</taxon>
    </lineage>
</organism>
<dbReference type="CDD" id="cd13538">
    <property type="entry name" value="PBP2_ModA_like_1"/>
    <property type="match status" value="1"/>
</dbReference>
<dbReference type="Gene3D" id="3.40.190.10">
    <property type="entry name" value="Periplasmic binding protein-like II"/>
    <property type="match status" value="2"/>
</dbReference>
<feature type="chain" id="PRO_5045259485" evidence="4">
    <location>
        <begin position="36"/>
        <end position="274"/>
    </location>
</feature>
<evidence type="ECO:0000256" key="3">
    <source>
        <dbReference type="ARBA" id="ARBA00022729"/>
    </source>
</evidence>
<gene>
    <name evidence="5" type="primary">modA</name>
    <name evidence="5" type="ORF">ACFO6V_22525</name>
</gene>
<dbReference type="RefSeq" id="WP_377139702.1">
    <property type="nucleotide sequence ID" value="NZ_JBHSFI010000008.1"/>
</dbReference>